<dbReference type="Gene3D" id="2.130.10.10">
    <property type="entry name" value="YVTN repeat-like/Quinoprotein amine dehydrogenase"/>
    <property type="match status" value="3"/>
</dbReference>
<dbReference type="Pfam" id="PF00400">
    <property type="entry name" value="WD40"/>
    <property type="match status" value="1"/>
</dbReference>
<keyword evidence="3" id="KW-1185">Reference proteome</keyword>
<dbReference type="AlphaFoldDB" id="A0A8T0D3X1"/>
<dbReference type="SUPFAM" id="SSF50998">
    <property type="entry name" value="Quinoprotein alcohol dehydrogenase-like"/>
    <property type="match status" value="1"/>
</dbReference>
<dbReference type="SUPFAM" id="SSF50978">
    <property type="entry name" value="WD40 repeat-like"/>
    <property type="match status" value="1"/>
</dbReference>
<gene>
    <name evidence="2" type="ORF">P879_08448</name>
</gene>
<dbReference type="PROSITE" id="PS50082">
    <property type="entry name" value="WD_REPEATS_2"/>
    <property type="match status" value="1"/>
</dbReference>
<reference evidence="2 3" key="1">
    <citation type="submission" date="2019-07" db="EMBL/GenBank/DDBJ databases">
        <title>Annotation for the trematode Paragonimus westermani.</title>
        <authorList>
            <person name="Choi Y.-J."/>
        </authorList>
    </citation>
    <scope>NUCLEOTIDE SEQUENCE [LARGE SCALE GENOMIC DNA]</scope>
    <source>
        <strain evidence="2">180907_Pwestermani</strain>
    </source>
</reference>
<proteinExistence type="predicted"/>
<accession>A0A8T0D3X1</accession>
<dbReference type="PROSITE" id="PS50294">
    <property type="entry name" value="WD_REPEATS_REGION"/>
    <property type="match status" value="1"/>
</dbReference>
<dbReference type="EMBL" id="JTDF01021568">
    <property type="protein sequence ID" value="KAF8561674.1"/>
    <property type="molecule type" value="Genomic_DNA"/>
</dbReference>
<dbReference type="InterPro" id="IPR015943">
    <property type="entry name" value="WD40/YVTN_repeat-like_dom_sf"/>
</dbReference>
<feature type="repeat" description="WD" evidence="1">
    <location>
        <begin position="562"/>
        <end position="603"/>
    </location>
</feature>
<evidence type="ECO:0000313" key="3">
    <source>
        <dbReference type="Proteomes" id="UP000699462"/>
    </source>
</evidence>
<keyword evidence="1" id="KW-0853">WD repeat</keyword>
<dbReference type="OrthoDB" id="20669at2759"/>
<dbReference type="InterPro" id="IPR042411">
    <property type="entry name" value="WDR27"/>
</dbReference>
<name>A0A8T0D3X1_9TREM</name>
<comment type="caution">
    <text evidence="2">The sequence shown here is derived from an EMBL/GenBank/DDBJ whole genome shotgun (WGS) entry which is preliminary data.</text>
</comment>
<dbReference type="InterPro" id="IPR011047">
    <property type="entry name" value="Quinoprotein_ADH-like_sf"/>
</dbReference>
<evidence type="ECO:0000313" key="2">
    <source>
        <dbReference type="EMBL" id="KAF8561674.1"/>
    </source>
</evidence>
<evidence type="ECO:0000256" key="1">
    <source>
        <dbReference type="PROSITE-ProRule" id="PRU00221"/>
    </source>
</evidence>
<dbReference type="InterPro" id="IPR036322">
    <property type="entry name" value="WD40_repeat_dom_sf"/>
</dbReference>
<dbReference type="Proteomes" id="UP000699462">
    <property type="component" value="Unassembled WGS sequence"/>
</dbReference>
<organism evidence="2 3">
    <name type="scientific">Paragonimus westermani</name>
    <dbReference type="NCBI Taxonomy" id="34504"/>
    <lineage>
        <taxon>Eukaryota</taxon>
        <taxon>Metazoa</taxon>
        <taxon>Spiralia</taxon>
        <taxon>Lophotrochozoa</taxon>
        <taxon>Platyhelminthes</taxon>
        <taxon>Trematoda</taxon>
        <taxon>Digenea</taxon>
        <taxon>Plagiorchiida</taxon>
        <taxon>Troglotremata</taxon>
        <taxon>Troglotrematidae</taxon>
        <taxon>Paragonimus</taxon>
    </lineage>
</organism>
<evidence type="ECO:0008006" key="4">
    <source>
        <dbReference type="Google" id="ProtNLM"/>
    </source>
</evidence>
<dbReference type="InterPro" id="IPR001680">
    <property type="entry name" value="WD40_rpt"/>
</dbReference>
<dbReference type="SMART" id="SM00320">
    <property type="entry name" value="WD40"/>
    <property type="match status" value="7"/>
</dbReference>
<dbReference type="PANTHER" id="PTHR44525:SF1">
    <property type="entry name" value="WD REPEAT-CONTAINING PROTEIN 27"/>
    <property type="match status" value="1"/>
</dbReference>
<protein>
    <recommendedName>
        <fullName evidence="4">WD repeat-containing protein 27</fullName>
    </recommendedName>
</protein>
<dbReference type="PANTHER" id="PTHR44525">
    <property type="entry name" value="WD REPEAT-CONTAINING PROTEIN 27"/>
    <property type="match status" value="1"/>
</dbReference>
<sequence length="919" mass="101356">MGLKVKPSLIFLQSHGFAFLDVFDDVISVCRHDQPRTVSSGKYEQLPEMSVLFKGACNIKCLKFIPSNSSVRILIATSLEVNLVEMDDVYNNSVLRRRPLLSLRDECDDQLKVLVDVNSNMTVLAFTRGTRLHMRSTKDPLTKTVFIGSHPKQIVNLSFLLFRPTYLVSICEDTIKIWDVNKQGLLHMINNLRVSPSAFCLHPFEDCFIYGSKDGQILSVNSSNKSFSTSEIFSFQKYCIEFTEQPAAPPNSQKPIQSDNGRSQWSKEQCLVPKISSEVNYHVLAVAFVTPATEIDKPQELRSFPLKVAIVTCAQFCLINAATSQVETTWSWPELGLSDWTYVLESGITVTPTNINFWVRNKDRDIGFFSLPYSQTDESPRTIPAIHGVQNTEHKLSVLSLLASGDLQSDSVLRKTLRRQNNGDHIKSKINKGQFLNKAVSFGHPIRSSGYAKQDPPRKMFQPLTKFQHSAHNCSEKKDRGKLSQLTRSYARSETAPCKLNYSGMVDACNTPIYHLSYSPTGNRLAVALGNGVCLLLRCASRERTDQFPCKPFLGLPSGDTLSGHKGPVLCASWSSDGRLLVTGSADRVARMWVLGENSTVRQHKGPKPGPRTTLVMDSINGGSTNCVGVRAGLQSATIKNGKNTKDGSSFPDCIQFAHFHYLDSFVYLVCRNVIRLYSYDLAEITNMLDKGPATSLYKLAGNFAINSCNRITAISSVNIFYSYLLISAGSDRRLSVLDLNAGRVVEETECAHTRNITAITLNQGSMFSSPIETDDPLSATSGNVSESYSIFATVAPGDCARMWDLRDTTHPVLQFSNPDVTTASHTSLGAPLDPLVPPVNASFSPCGRQLVVGGRLIPNQLYPVIYDTRRPGSHPLATLSPNTNKAQSAPTTVVAWHPLRPEVATGSHEGQLATFFAS</sequence>